<keyword evidence="1" id="KW-0472">Membrane</keyword>
<keyword evidence="1" id="KW-0812">Transmembrane</keyword>
<proteinExistence type="predicted"/>
<dbReference type="RefSeq" id="WP_159115673.1">
    <property type="nucleotide sequence ID" value="NZ_CAKJVE010000004.1"/>
</dbReference>
<dbReference type="EMBL" id="UWJD01000001">
    <property type="protein sequence ID" value="VCT83184.1"/>
    <property type="molecule type" value="Genomic_DNA"/>
</dbReference>
<feature type="transmembrane region" description="Helical" evidence="1">
    <location>
        <begin position="21"/>
        <end position="41"/>
    </location>
</feature>
<evidence type="ECO:0000313" key="2">
    <source>
        <dbReference type="EMBL" id="VCT83184.1"/>
    </source>
</evidence>
<evidence type="ECO:0000313" key="3">
    <source>
        <dbReference type="Proteomes" id="UP000431451"/>
    </source>
</evidence>
<gene>
    <name evidence="2" type="ORF">CNEONATNEC25_00779</name>
</gene>
<organism evidence="2 3">
    <name type="scientific">Clostridium neonatale</name>
    <dbReference type="NCBI Taxonomy" id="137838"/>
    <lineage>
        <taxon>Bacteria</taxon>
        <taxon>Bacillati</taxon>
        <taxon>Bacillota</taxon>
        <taxon>Clostridia</taxon>
        <taxon>Eubacteriales</taxon>
        <taxon>Clostridiaceae</taxon>
        <taxon>Clostridium</taxon>
    </lineage>
</organism>
<name>A0A650M4L8_9CLOT</name>
<protein>
    <recommendedName>
        <fullName evidence="4">Methyl-accepting chemotaxis protein</fullName>
    </recommendedName>
</protein>
<reference evidence="2 3" key="1">
    <citation type="submission" date="2018-06" db="EMBL/GenBank/DDBJ databases">
        <authorList>
            <consortium name="IHU Genomes"/>
        </authorList>
    </citation>
    <scope>NUCLEOTIDE SEQUENCE [LARGE SCALE GENOMIC DNA]</scope>
    <source>
        <strain evidence="2 3">NEC25</strain>
    </source>
</reference>
<dbReference type="Proteomes" id="UP000431451">
    <property type="component" value="Unassembled WGS sequence"/>
</dbReference>
<keyword evidence="1" id="KW-1133">Transmembrane helix</keyword>
<accession>A0A650M4L8</accession>
<evidence type="ECO:0008006" key="4">
    <source>
        <dbReference type="Google" id="ProtNLM"/>
    </source>
</evidence>
<sequence>MKKIERYKDIFSKKKSLSSLILIYVTTICILLMGTITIINISKVYNNTKKQAQEYLKNTALTSKENFNSWFDNKIGILKLVENNIELLNWDTEENAAVLQEYMAKEAKK</sequence>
<dbReference type="AlphaFoldDB" id="A0A650M4L8"/>
<evidence type="ECO:0000256" key="1">
    <source>
        <dbReference type="SAM" id="Phobius"/>
    </source>
</evidence>